<gene>
    <name evidence="8" type="ORF">DASC09_013190</name>
</gene>
<comment type="caution">
    <text evidence="8">The sequence shown here is derived from an EMBL/GenBank/DDBJ whole genome shotgun (WGS) entry which is preliminary data.</text>
</comment>
<evidence type="ECO:0000256" key="2">
    <source>
        <dbReference type="ARBA" id="ARBA00022969"/>
    </source>
</evidence>
<dbReference type="GO" id="GO:0030435">
    <property type="term" value="P:sporulation resulting in formation of a cellular spore"/>
    <property type="evidence" value="ECO:0007669"/>
    <property type="project" value="UniProtKB-KW"/>
</dbReference>
<dbReference type="EMBL" id="BTFZ01000002">
    <property type="protein sequence ID" value="GMM33994.1"/>
    <property type="molecule type" value="Genomic_DNA"/>
</dbReference>
<dbReference type="InterPro" id="IPR038491">
    <property type="entry name" value="Velvet_dom_sf"/>
</dbReference>
<evidence type="ECO:0000313" key="8">
    <source>
        <dbReference type="EMBL" id="GMM33994.1"/>
    </source>
</evidence>
<name>A0AAV5QH50_9ASCO</name>
<dbReference type="GO" id="GO:0005634">
    <property type="term" value="C:nucleus"/>
    <property type="evidence" value="ECO:0007669"/>
    <property type="project" value="UniProtKB-SubCell"/>
</dbReference>
<evidence type="ECO:0000256" key="3">
    <source>
        <dbReference type="ARBA" id="ARBA00023015"/>
    </source>
</evidence>
<accession>A0AAV5QH50</accession>
<organism evidence="8 9">
    <name type="scientific">Saccharomycopsis crataegensis</name>
    <dbReference type="NCBI Taxonomy" id="43959"/>
    <lineage>
        <taxon>Eukaryota</taxon>
        <taxon>Fungi</taxon>
        <taxon>Dikarya</taxon>
        <taxon>Ascomycota</taxon>
        <taxon>Saccharomycotina</taxon>
        <taxon>Saccharomycetes</taxon>
        <taxon>Saccharomycopsidaceae</taxon>
        <taxon>Saccharomycopsis</taxon>
    </lineage>
</organism>
<dbReference type="InterPro" id="IPR021740">
    <property type="entry name" value="Velvet"/>
</dbReference>
<keyword evidence="3" id="KW-0805">Transcription regulation</keyword>
<dbReference type="Pfam" id="PF11754">
    <property type="entry name" value="Velvet"/>
    <property type="match status" value="2"/>
</dbReference>
<dbReference type="PROSITE" id="PS51821">
    <property type="entry name" value="VELVET"/>
    <property type="match status" value="1"/>
</dbReference>
<comment type="subcellular location">
    <subcellularLocation>
        <location evidence="1">Nucleus</location>
    </subcellularLocation>
</comment>
<dbReference type="AlphaFoldDB" id="A0AAV5QH50"/>
<evidence type="ECO:0000256" key="1">
    <source>
        <dbReference type="ARBA" id="ARBA00004123"/>
    </source>
</evidence>
<keyword evidence="9" id="KW-1185">Reference proteome</keyword>
<feature type="region of interest" description="Disordered" evidence="6">
    <location>
        <begin position="343"/>
        <end position="364"/>
    </location>
</feature>
<dbReference type="RefSeq" id="XP_064850994.1">
    <property type="nucleotide sequence ID" value="XM_064994922.1"/>
</dbReference>
<keyword evidence="4" id="KW-0804">Transcription</keyword>
<dbReference type="InterPro" id="IPR037525">
    <property type="entry name" value="Velvet_dom"/>
</dbReference>
<evidence type="ECO:0000256" key="4">
    <source>
        <dbReference type="ARBA" id="ARBA00023163"/>
    </source>
</evidence>
<evidence type="ECO:0000256" key="5">
    <source>
        <dbReference type="ARBA" id="ARBA00023242"/>
    </source>
</evidence>
<dbReference type="PANTHER" id="PTHR33572:SF18">
    <property type="entry name" value="SPORE DEVELOPMENT REGULATOR VOSA"/>
    <property type="match status" value="1"/>
</dbReference>
<feature type="compositionally biased region" description="Polar residues" evidence="6">
    <location>
        <begin position="344"/>
        <end position="356"/>
    </location>
</feature>
<dbReference type="GeneID" id="90071973"/>
<reference evidence="8 9" key="1">
    <citation type="journal article" date="2023" name="Elife">
        <title>Identification of key yeast species and microbe-microbe interactions impacting larval growth of Drosophila in the wild.</title>
        <authorList>
            <person name="Mure A."/>
            <person name="Sugiura Y."/>
            <person name="Maeda R."/>
            <person name="Honda K."/>
            <person name="Sakurai N."/>
            <person name="Takahashi Y."/>
            <person name="Watada M."/>
            <person name="Katoh T."/>
            <person name="Gotoh A."/>
            <person name="Gotoh Y."/>
            <person name="Taniguchi I."/>
            <person name="Nakamura K."/>
            <person name="Hayashi T."/>
            <person name="Katayama T."/>
            <person name="Uemura T."/>
            <person name="Hattori Y."/>
        </authorList>
    </citation>
    <scope>NUCLEOTIDE SEQUENCE [LARGE SCALE GENOMIC DNA]</scope>
    <source>
        <strain evidence="8 9">SC-9</strain>
    </source>
</reference>
<evidence type="ECO:0000256" key="6">
    <source>
        <dbReference type="SAM" id="MobiDB-lite"/>
    </source>
</evidence>
<proteinExistence type="predicted"/>
<evidence type="ECO:0000259" key="7">
    <source>
        <dbReference type="PROSITE" id="PS51821"/>
    </source>
</evidence>
<keyword evidence="5" id="KW-0539">Nucleus</keyword>
<protein>
    <recommendedName>
        <fullName evidence="7">Velvet domain-containing protein</fullName>
    </recommendedName>
</protein>
<sequence>MVKFLKNSVQPLDSSKVSSIQGNYSLRVVQQPVKARVAGRKQTRNSSRRLVDPQPVVEIRLNENEFIDNNVIDHSLSMFFIRASIECLGSNDKESFFQKQRKSRFFEKTENDEEVLRGTTAVSAQFYRGSPYTACAVFDNLSVRYKGSYRLKFDLFEVQSFSKTGSLSPNIVHRNKATSYSSVFTVYTDAAFDGLEASPELNNELKKAGCKIRARKQRNITGSHSNMVDLDGFRVDKKFTYNNGRMNYSLTGTNHFGLDENVFNRPGTSLDLQMLQNFQSAQAAATAAAVNIANRNDNAYSPAPIGNLHTGFNQIKRPQTALPQIITTGEHFNTPYNDMLRSGLASSSDYNTSSPLAQPKPRRNFNIQSAEPSFNVYSEMFSTINTNDSTNSVDASPSIKSEEFASPAGFPGINQATPSATATPVAMSNNHHQQLFSAYTIDNQHMMSMMMNNNNNAMSADGNTPINNLLLQQTMGMNINMEDTMNSIGGNGDVPRSTIPLEQIPIFWNDGDNVPTNTQDGQLEISQAPDSANGSDSIDDLTDHQQQQLKSFQAQIEQQHQNQQQLNDGTLLVDNIGASLADNQLDLGTELLNFNEIYQQSDLLLRQNFQI</sequence>
<dbReference type="Proteomes" id="UP001360560">
    <property type="component" value="Unassembled WGS sequence"/>
</dbReference>
<dbReference type="PANTHER" id="PTHR33572">
    <property type="entry name" value="SPORE DEVELOPMENT REGULATOR VOSA"/>
    <property type="match status" value="1"/>
</dbReference>
<keyword evidence="2" id="KW-0749">Sporulation</keyword>
<feature type="domain" description="Velvet" evidence="7">
    <location>
        <begin position="17"/>
        <end position="215"/>
    </location>
</feature>
<dbReference type="Gene3D" id="2.60.40.3960">
    <property type="entry name" value="Velvet domain"/>
    <property type="match status" value="1"/>
</dbReference>
<evidence type="ECO:0000313" key="9">
    <source>
        <dbReference type="Proteomes" id="UP001360560"/>
    </source>
</evidence>